<evidence type="ECO:0000256" key="2">
    <source>
        <dbReference type="ARBA" id="ARBA00023125"/>
    </source>
</evidence>
<evidence type="ECO:0000313" key="5">
    <source>
        <dbReference type="EMBL" id="RIJ48747.1"/>
    </source>
</evidence>
<gene>
    <name evidence="5" type="ORF">D1614_09460</name>
</gene>
<dbReference type="SUPFAM" id="SSF56349">
    <property type="entry name" value="DNA breaking-rejoining enzymes"/>
    <property type="match status" value="1"/>
</dbReference>
<accession>A0A399T3K1</accession>
<dbReference type="InterPro" id="IPR050090">
    <property type="entry name" value="Tyrosine_recombinase_XerCD"/>
</dbReference>
<dbReference type="InterPro" id="IPR035386">
    <property type="entry name" value="Arm-DNA-bind_5"/>
</dbReference>
<name>A0A399T3K1_9BACT</name>
<dbReference type="RefSeq" id="WP_119437669.1">
    <property type="nucleotide sequence ID" value="NZ_QWGR01000004.1"/>
</dbReference>
<keyword evidence="6" id="KW-1185">Reference proteome</keyword>
<dbReference type="InterPro" id="IPR002104">
    <property type="entry name" value="Integrase_catalytic"/>
</dbReference>
<dbReference type="InterPro" id="IPR010998">
    <property type="entry name" value="Integrase_recombinase_N"/>
</dbReference>
<comment type="caution">
    <text evidence="5">The sequence shown here is derived from an EMBL/GenBank/DDBJ whole genome shotgun (WGS) entry which is preliminary data.</text>
</comment>
<dbReference type="AlphaFoldDB" id="A0A399T3K1"/>
<keyword evidence="3" id="KW-0233">DNA recombination</keyword>
<dbReference type="OrthoDB" id="9806835at2"/>
<reference evidence="5 6" key="1">
    <citation type="submission" date="2018-08" db="EMBL/GenBank/DDBJ databases">
        <title>Pallidiluteibacterium maritimus gen. nov., sp. nov., isolated from coastal sediment.</title>
        <authorList>
            <person name="Zhou L.Y."/>
        </authorList>
    </citation>
    <scope>NUCLEOTIDE SEQUENCE [LARGE SCALE GENOMIC DNA]</scope>
    <source>
        <strain evidence="5 6">XSD2</strain>
    </source>
</reference>
<dbReference type="Pfam" id="PF00589">
    <property type="entry name" value="Phage_integrase"/>
    <property type="match status" value="1"/>
</dbReference>
<dbReference type="GO" id="GO:0006310">
    <property type="term" value="P:DNA recombination"/>
    <property type="evidence" value="ECO:0007669"/>
    <property type="project" value="UniProtKB-KW"/>
</dbReference>
<evidence type="ECO:0000259" key="4">
    <source>
        <dbReference type="PROSITE" id="PS51898"/>
    </source>
</evidence>
<dbReference type="GO" id="GO:0003677">
    <property type="term" value="F:DNA binding"/>
    <property type="evidence" value="ECO:0007669"/>
    <property type="project" value="UniProtKB-KW"/>
</dbReference>
<dbReference type="Pfam" id="PF17293">
    <property type="entry name" value="Arm-DNA-bind_5"/>
    <property type="match status" value="1"/>
</dbReference>
<evidence type="ECO:0000256" key="1">
    <source>
        <dbReference type="ARBA" id="ARBA00008857"/>
    </source>
</evidence>
<evidence type="ECO:0000256" key="3">
    <source>
        <dbReference type="ARBA" id="ARBA00023172"/>
    </source>
</evidence>
<dbReference type="Pfam" id="PF13102">
    <property type="entry name" value="Phage_int_SAM_5"/>
    <property type="match status" value="1"/>
</dbReference>
<protein>
    <submittedName>
        <fullName evidence="5">Site-specific integrase</fullName>
    </submittedName>
</protein>
<organism evidence="5 6">
    <name type="scientific">Maribellus luteus</name>
    <dbReference type="NCBI Taxonomy" id="2305463"/>
    <lineage>
        <taxon>Bacteria</taxon>
        <taxon>Pseudomonadati</taxon>
        <taxon>Bacteroidota</taxon>
        <taxon>Bacteroidia</taxon>
        <taxon>Marinilabiliales</taxon>
        <taxon>Prolixibacteraceae</taxon>
        <taxon>Maribellus</taxon>
    </lineage>
</organism>
<comment type="similarity">
    <text evidence="1">Belongs to the 'phage' integrase family.</text>
</comment>
<dbReference type="InterPro" id="IPR025269">
    <property type="entry name" value="SAM-like_dom"/>
</dbReference>
<dbReference type="InterPro" id="IPR013762">
    <property type="entry name" value="Integrase-like_cat_sf"/>
</dbReference>
<proteinExistence type="inferred from homology"/>
<keyword evidence="2" id="KW-0238">DNA-binding</keyword>
<dbReference type="Proteomes" id="UP000265926">
    <property type="component" value="Unassembled WGS sequence"/>
</dbReference>
<feature type="domain" description="Tyr recombinase" evidence="4">
    <location>
        <begin position="197"/>
        <end position="368"/>
    </location>
</feature>
<dbReference type="InterPro" id="IPR011010">
    <property type="entry name" value="DNA_brk_join_enz"/>
</dbReference>
<dbReference type="EMBL" id="QWGR01000004">
    <property type="protein sequence ID" value="RIJ48747.1"/>
    <property type="molecule type" value="Genomic_DNA"/>
</dbReference>
<dbReference type="PANTHER" id="PTHR30349:SF64">
    <property type="entry name" value="PROPHAGE INTEGRASE INTD-RELATED"/>
    <property type="match status" value="1"/>
</dbReference>
<dbReference type="Gene3D" id="1.10.443.10">
    <property type="entry name" value="Intergrase catalytic core"/>
    <property type="match status" value="1"/>
</dbReference>
<evidence type="ECO:0000313" key="6">
    <source>
        <dbReference type="Proteomes" id="UP000265926"/>
    </source>
</evidence>
<dbReference type="PANTHER" id="PTHR30349">
    <property type="entry name" value="PHAGE INTEGRASE-RELATED"/>
    <property type="match status" value="1"/>
</dbReference>
<dbReference type="GO" id="GO:0015074">
    <property type="term" value="P:DNA integration"/>
    <property type="evidence" value="ECO:0007669"/>
    <property type="project" value="InterPro"/>
</dbReference>
<sequence>MGRKRRGTRKNNVVLREKTLANGNISLYLDIYRSGKRSYEFLKLYIIDKPQTPFDREQNNKNYQLAENTRTKREEELNHDEFGFIAPHLKKTNFLAFFQDFLDNYNKKDDRMVKGSFEYFKSFLKEENISLSSPLYPKDITPFLIQKYADYLQSKLQGETPASYFKRFKKVLTYAVSKNLFHKNPAAGISITINEGLKKDILTFKEIQALADADCPNSEVKRAFLFSLNTGLRWVDVNELKYRNVDYSNRKLTVNQAKTKHSSTNSLVIIDLNATAMRLIGEQKLPDDKIFNLPSHTGCLNNLKTWVGNAKINKHITWHCARHSFAVNLLGEVKTDIKTVASLLGHSGLKHTEKYTRAVDELKNKAVNGIPELKL</sequence>
<dbReference type="CDD" id="cd01185">
    <property type="entry name" value="INTN1_C_like"/>
    <property type="match status" value="1"/>
</dbReference>
<dbReference type="Gene3D" id="1.10.150.130">
    <property type="match status" value="1"/>
</dbReference>
<dbReference type="PROSITE" id="PS51898">
    <property type="entry name" value="TYR_RECOMBINASE"/>
    <property type="match status" value="1"/>
</dbReference>